<evidence type="ECO:0000313" key="1">
    <source>
        <dbReference type="EMBL" id="TWT43518.1"/>
    </source>
</evidence>
<name>A0A5C5VY56_9PLAN</name>
<accession>A0A5C5VY56</accession>
<reference evidence="1 2" key="1">
    <citation type="submission" date="2019-02" db="EMBL/GenBank/DDBJ databases">
        <title>Deep-cultivation of Planctomycetes and their phenomic and genomic characterization uncovers novel biology.</title>
        <authorList>
            <person name="Wiegand S."/>
            <person name="Jogler M."/>
            <person name="Boedeker C."/>
            <person name="Pinto D."/>
            <person name="Vollmers J."/>
            <person name="Rivas-Marin E."/>
            <person name="Kohn T."/>
            <person name="Peeters S.H."/>
            <person name="Heuer A."/>
            <person name="Rast P."/>
            <person name="Oberbeckmann S."/>
            <person name="Bunk B."/>
            <person name="Jeske O."/>
            <person name="Meyerdierks A."/>
            <person name="Storesund J.E."/>
            <person name="Kallscheuer N."/>
            <person name="Luecker S."/>
            <person name="Lage O.M."/>
            <person name="Pohl T."/>
            <person name="Merkel B.J."/>
            <person name="Hornburger P."/>
            <person name="Mueller R.-W."/>
            <person name="Bruemmer F."/>
            <person name="Labrenz M."/>
            <person name="Spormann A.M."/>
            <person name="Op Den Camp H."/>
            <person name="Overmann J."/>
            <person name="Amann R."/>
            <person name="Jetten M.S.M."/>
            <person name="Mascher T."/>
            <person name="Medema M.H."/>
            <person name="Devos D.P."/>
            <person name="Kaster A.-K."/>
            <person name="Ovreas L."/>
            <person name="Rohde M."/>
            <person name="Galperin M.Y."/>
            <person name="Jogler C."/>
        </authorList>
    </citation>
    <scope>NUCLEOTIDE SEQUENCE [LARGE SCALE GENOMIC DNA]</scope>
    <source>
        <strain evidence="1 2">KOR42</strain>
    </source>
</reference>
<dbReference type="Proteomes" id="UP000317243">
    <property type="component" value="Unassembled WGS sequence"/>
</dbReference>
<keyword evidence="2" id="KW-1185">Reference proteome</keyword>
<proteinExistence type="predicted"/>
<protein>
    <recommendedName>
        <fullName evidence="3">BON domain-containing protein</fullName>
    </recommendedName>
</protein>
<dbReference type="OrthoDB" id="214050at2"/>
<evidence type="ECO:0000313" key="2">
    <source>
        <dbReference type="Proteomes" id="UP000317243"/>
    </source>
</evidence>
<evidence type="ECO:0008006" key="3">
    <source>
        <dbReference type="Google" id="ProtNLM"/>
    </source>
</evidence>
<sequence length="80" mass="8922">MNPSAQKDTAIMIAVGRLFDLERQVSSRAAGRIRNLTIESLGDSIVLLGETNTYFAKQLATQVCREEFRDVPLLNNIEVI</sequence>
<organism evidence="1 2">
    <name type="scientific">Thalassoglobus neptunius</name>
    <dbReference type="NCBI Taxonomy" id="1938619"/>
    <lineage>
        <taxon>Bacteria</taxon>
        <taxon>Pseudomonadati</taxon>
        <taxon>Planctomycetota</taxon>
        <taxon>Planctomycetia</taxon>
        <taxon>Planctomycetales</taxon>
        <taxon>Planctomycetaceae</taxon>
        <taxon>Thalassoglobus</taxon>
    </lineage>
</organism>
<dbReference type="RefSeq" id="WP_146511816.1">
    <property type="nucleotide sequence ID" value="NZ_SIHI01000032.1"/>
</dbReference>
<gene>
    <name evidence="1" type="ORF">KOR42_44590</name>
</gene>
<dbReference type="AlphaFoldDB" id="A0A5C5VY56"/>
<comment type="caution">
    <text evidence="1">The sequence shown here is derived from an EMBL/GenBank/DDBJ whole genome shotgun (WGS) entry which is preliminary data.</text>
</comment>
<dbReference type="EMBL" id="SIHI01000032">
    <property type="protein sequence ID" value="TWT43518.1"/>
    <property type="molecule type" value="Genomic_DNA"/>
</dbReference>